<feature type="transmembrane region" description="Helical" evidence="1">
    <location>
        <begin position="12"/>
        <end position="31"/>
    </location>
</feature>
<keyword evidence="1" id="KW-0472">Membrane</keyword>
<organism evidence="2 3">
    <name type="scientific">Candidatus Falkowbacteria bacterium CG10_big_fil_rev_8_21_14_0_10_43_10</name>
    <dbReference type="NCBI Taxonomy" id="1974567"/>
    <lineage>
        <taxon>Bacteria</taxon>
        <taxon>Candidatus Falkowiibacteriota</taxon>
    </lineage>
</organism>
<dbReference type="EMBL" id="PFAR01000001">
    <property type="protein sequence ID" value="PIR93552.1"/>
    <property type="molecule type" value="Genomic_DNA"/>
</dbReference>
<comment type="caution">
    <text evidence="2">The sequence shown here is derived from an EMBL/GenBank/DDBJ whole genome shotgun (WGS) entry which is preliminary data.</text>
</comment>
<reference evidence="3" key="1">
    <citation type="submission" date="2017-09" db="EMBL/GenBank/DDBJ databases">
        <title>Depth-based differentiation of microbial function through sediment-hosted aquifers and enrichment of novel symbionts in the deep terrestrial subsurface.</title>
        <authorList>
            <person name="Probst A.J."/>
            <person name="Ladd B."/>
            <person name="Jarett J.K."/>
            <person name="Geller-Mcgrath D.E."/>
            <person name="Sieber C.M.K."/>
            <person name="Emerson J.B."/>
            <person name="Anantharaman K."/>
            <person name="Thomas B.C."/>
            <person name="Malmstrom R."/>
            <person name="Stieglmeier M."/>
            <person name="Klingl A."/>
            <person name="Woyke T."/>
            <person name="Ryan C.M."/>
            <person name="Banfield J.F."/>
        </authorList>
    </citation>
    <scope>NUCLEOTIDE SEQUENCE [LARGE SCALE GENOMIC DNA]</scope>
</reference>
<gene>
    <name evidence="2" type="ORF">COT99_00070</name>
</gene>
<evidence type="ECO:0000256" key="1">
    <source>
        <dbReference type="SAM" id="Phobius"/>
    </source>
</evidence>
<protein>
    <submittedName>
        <fullName evidence="2">Uncharacterized protein</fullName>
    </submittedName>
</protein>
<dbReference type="Proteomes" id="UP000228626">
    <property type="component" value="Unassembled WGS sequence"/>
</dbReference>
<proteinExistence type="predicted"/>
<name>A0A2H0V3A7_9BACT</name>
<accession>A0A2H0V3A7</accession>
<keyword evidence="1" id="KW-1133">Transmembrane helix</keyword>
<keyword evidence="1" id="KW-0812">Transmembrane</keyword>
<evidence type="ECO:0000313" key="3">
    <source>
        <dbReference type="Proteomes" id="UP000228626"/>
    </source>
</evidence>
<evidence type="ECO:0000313" key="2">
    <source>
        <dbReference type="EMBL" id="PIR93552.1"/>
    </source>
</evidence>
<sequence length="330" mass="38121">MKDCEGHVPKWAFWLGGVMLLLIMLSVIFYVHHLWHTQERREIKTQGNKLFADYLALHSAPDKWWVYSYSPQEPKMETVNKLRAQRDLLEGFLRDYKNSRPPLSSEIAEKFSKIFVSIFYQGISHSIGLASEKFLSENSGFEVCFIPWKQLEKFSFPSKLYYRDDWNAVMIAALEWPRPIFAGLVFHELGHALRFGQEAPGAKAPQNSDEWVAEETTMHDLESSVINASTNEKFFSFIDAFLAKAGGENFAEVISLLSADNLRQLDEICEARNCGQEAADIILGQYLFSFGSRLIDKTLPEKNRLAEKIRLYRFLRTWPETLVSGFFIFF</sequence>
<dbReference type="AlphaFoldDB" id="A0A2H0V3A7"/>